<name>A0A6N1VGJ7_9HYPH</name>
<dbReference type="InterPro" id="IPR005804">
    <property type="entry name" value="FA_desaturase_dom"/>
</dbReference>
<dbReference type="KEGG" id="orm:HTY61_16540"/>
<feature type="transmembrane region" description="Helical" evidence="1">
    <location>
        <begin position="160"/>
        <end position="177"/>
    </location>
</feature>
<organism evidence="3 4">
    <name type="scientific">Oricola thermophila</name>
    <dbReference type="NCBI Taxonomy" id="2742145"/>
    <lineage>
        <taxon>Bacteria</taxon>
        <taxon>Pseudomonadati</taxon>
        <taxon>Pseudomonadota</taxon>
        <taxon>Alphaproteobacteria</taxon>
        <taxon>Hyphomicrobiales</taxon>
        <taxon>Ahrensiaceae</taxon>
        <taxon>Oricola</taxon>
    </lineage>
</organism>
<keyword evidence="1" id="KW-1133">Transmembrane helix</keyword>
<dbReference type="GO" id="GO:0016717">
    <property type="term" value="F:oxidoreductase activity, acting on paired donors, with oxidation of a pair of donors resulting in the reduction of molecular oxygen to two molecules of water"/>
    <property type="evidence" value="ECO:0007669"/>
    <property type="project" value="TreeGrafter"/>
</dbReference>
<evidence type="ECO:0000313" key="3">
    <source>
        <dbReference type="EMBL" id="QKV19944.1"/>
    </source>
</evidence>
<dbReference type="PANTHER" id="PTHR19353:SF73">
    <property type="entry name" value="FATTY ACID DESATURASE"/>
    <property type="match status" value="1"/>
</dbReference>
<keyword evidence="4" id="KW-1185">Reference proteome</keyword>
<dbReference type="AlphaFoldDB" id="A0A6N1VGJ7"/>
<evidence type="ECO:0000259" key="2">
    <source>
        <dbReference type="Pfam" id="PF00487"/>
    </source>
</evidence>
<feature type="transmembrane region" description="Helical" evidence="1">
    <location>
        <begin position="32"/>
        <end position="52"/>
    </location>
</feature>
<dbReference type="InterPro" id="IPR012171">
    <property type="entry name" value="Fatty_acid_desaturase"/>
</dbReference>
<dbReference type="Proteomes" id="UP000509367">
    <property type="component" value="Chromosome"/>
</dbReference>
<gene>
    <name evidence="3" type="ORF">HTY61_16540</name>
</gene>
<keyword evidence="1" id="KW-0812">Transmembrane</keyword>
<protein>
    <submittedName>
        <fullName evidence="3">Fatty acid desaturase</fullName>
    </submittedName>
</protein>
<feature type="transmembrane region" description="Helical" evidence="1">
    <location>
        <begin position="189"/>
        <end position="209"/>
    </location>
</feature>
<dbReference type="GO" id="GO:0006629">
    <property type="term" value="P:lipid metabolic process"/>
    <property type="evidence" value="ECO:0007669"/>
    <property type="project" value="InterPro"/>
</dbReference>
<dbReference type="EMBL" id="CP054836">
    <property type="protein sequence ID" value="QKV19944.1"/>
    <property type="molecule type" value="Genomic_DNA"/>
</dbReference>
<reference evidence="3 4" key="1">
    <citation type="submission" date="2020-06" db="EMBL/GenBank/DDBJ databases">
        <title>Oricola thermophila sp. nov. isolated from a tidal sediments.</title>
        <authorList>
            <person name="Kwon K.K."/>
            <person name="Yang S.-H."/>
            <person name="Park M.-J."/>
        </authorList>
    </citation>
    <scope>NUCLEOTIDE SEQUENCE [LARGE SCALE GENOMIC DNA]</scope>
    <source>
        <strain evidence="3 4">MEBiC13590</strain>
    </source>
</reference>
<feature type="transmembrane region" description="Helical" evidence="1">
    <location>
        <begin position="58"/>
        <end position="77"/>
    </location>
</feature>
<dbReference type="RefSeq" id="WP_175277835.1">
    <property type="nucleotide sequence ID" value="NZ_CP054836.1"/>
</dbReference>
<feature type="transmembrane region" description="Helical" evidence="1">
    <location>
        <begin position="216"/>
        <end position="235"/>
    </location>
</feature>
<feature type="domain" description="Fatty acid desaturase" evidence="2">
    <location>
        <begin position="59"/>
        <end position="306"/>
    </location>
</feature>
<sequence>MTHTDITAAPPKDARAWAKTLADYNKPNSARAILEFALSFLPFVALWAAMAFALLNGYWMALLLVVPAAGFLLRLFMIQHDCGHGAFFGNSLANDWTGRAIGVLTLTPYSLWKRTHAIHHAGSGCLDRRGFGEIATLTVEEYRALPGWERFKYRLYRHPLVLFGVGPAFLFIVDHRLPTGMMRKGWQPWLSTMGTNLAIAAVVAPLVWLVGLKVFLAIQLPITILAATIGVWLFFVQHQFEETSWERLPEWKRQEAALHGSSHYDLPAPLRWMTGNIGVHHVHHLSARIPFYRLSRVLRDHPELRDMNRMTLLDSLKTIPLALWDEAQHRMISFREYRRGTAATAAA</sequence>
<dbReference type="PANTHER" id="PTHR19353">
    <property type="entry name" value="FATTY ACID DESATURASE 2"/>
    <property type="match status" value="1"/>
</dbReference>
<accession>A0A6N1VGJ7</accession>
<dbReference type="Pfam" id="PF00487">
    <property type="entry name" value="FA_desaturase"/>
    <property type="match status" value="1"/>
</dbReference>
<dbReference type="CDD" id="cd03507">
    <property type="entry name" value="Delta12-FADS-like"/>
    <property type="match status" value="1"/>
</dbReference>
<evidence type="ECO:0000256" key="1">
    <source>
        <dbReference type="SAM" id="Phobius"/>
    </source>
</evidence>
<dbReference type="GO" id="GO:0016020">
    <property type="term" value="C:membrane"/>
    <property type="evidence" value="ECO:0007669"/>
    <property type="project" value="TreeGrafter"/>
</dbReference>
<evidence type="ECO:0000313" key="4">
    <source>
        <dbReference type="Proteomes" id="UP000509367"/>
    </source>
</evidence>
<proteinExistence type="predicted"/>
<keyword evidence="1" id="KW-0472">Membrane</keyword>